<evidence type="ECO:0000313" key="2">
    <source>
        <dbReference type="EMBL" id="VVM45333.1"/>
    </source>
</evidence>
<sequence length="64" mass="7023">MSVSFAQKFFLCISITGFGGLLVFLGIALHLAYAKMDVMLDHLKTARLLWSGLLSRTAELGEGY</sequence>
<reference evidence="2 3" key="1">
    <citation type="submission" date="2019-09" db="EMBL/GenBank/DDBJ databases">
        <authorList>
            <person name="Chandra G."/>
            <person name="Truman W A."/>
        </authorList>
    </citation>
    <scope>NUCLEOTIDE SEQUENCE [LARGE SCALE GENOMIC DNA]</scope>
    <source>
        <strain evidence="2">PS659</strain>
    </source>
</reference>
<keyword evidence="1" id="KW-1133">Transmembrane helix</keyword>
<dbReference type="AlphaFoldDB" id="A0A5E6PPI6"/>
<evidence type="ECO:0000313" key="3">
    <source>
        <dbReference type="Proteomes" id="UP000326729"/>
    </source>
</evidence>
<dbReference type="EMBL" id="CABVGY010000002">
    <property type="protein sequence ID" value="VVM45333.1"/>
    <property type="molecule type" value="Genomic_DNA"/>
</dbReference>
<feature type="transmembrane region" description="Helical" evidence="1">
    <location>
        <begin position="9"/>
        <end position="33"/>
    </location>
</feature>
<organism evidence="2 3">
    <name type="scientific">Pseudomonas fluorescens</name>
    <dbReference type="NCBI Taxonomy" id="294"/>
    <lineage>
        <taxon>Bacteria</taxon>
        <taxon>Pseudomonadati</taxon>
        <taxon>Pseudomonadota</taxon>
        <taxon>Gammaproteobacteria</taxon>
        <taxon>Pseudomonadales</taxon>
        <taxon>Pseudomonadaceae</taxon>
        <taxon>Pseudomonas</taxon>
    </lineage>
</organism>
<accession>A0A5E6PPI6</accession>
<name>A0A5E6PPI6_PSEFL</name>
<proteinExistence type="predicted"/>
<dbReference type="Proteomes" id="UP000326729">
    <property type="component" value="Unassembled WGS sequence"/>
</dbReference>
<keyword evidence="1" id="KW-0472">Membrane</keyword>
<dbReference type="RefSeq" id="WP_150714683.1">
    <property type="nucleotide sequence ID" value="NZ_CABVGY010000002.1"/>
</dbReference>
<gene>
    <name evidence="2" type="ORF">PS659_00502</name>
</gene>
<keyword evidence="1" id="KW-0812">Transmembrane</keyword>
<evidence type="ECO:0000256" key="1">
    <source>
        <dbReference type="SAM" id="Phobius"/>
    </source>
</evidence>
<protein>
    <submittedName>
        <fullName evidence="2">Uncharacterized protein</fullName>
    </submittedName>
</protein>
<dbReference type="OrthoDB" id="6900259at2"/>